<keyword evidence="7 10" id="KW-1133">Transmembrane helix</keyword>
<dbReference type="InterPro" id="IPR053211">
    <property type="entry name" value="DNA_repair-toleration"/>
</dbReference>
<protein>
    <submittedName>
        <fullName evidence="12">Putative LRR receptor-like serine/threonine-protein kinase</fullName>
    </submittedName>
</protein>
<keyword evidence="5" id="KW-0732">Signal</keyword>
<gene>
    <name evidence="12" type="ORF">Pyn_26098</name>
</gene>
<dbReference type="EMBL" id="PJQY01001909">
    <property type="protein sequence ID" value="PQP98267.1"/>
    <property type="molecule type" value="Genomic_DNA"/>
</dbReference>
<comment type="similarity">
    <text evidence="2">Belongs to the RLP family.</text>
</comment>
<comment type="subcellular location">
    <subcellularLocation>
        <location evidence="1">Membrane</location>
        <topology evidence="1">Single-pass type I membrane protein</topology>
    </subcellularLocation>
</comment>
<dbReference type="GO" id="GO:0016301">
    <property type="term" value="F:kinase activity"/>
    <property type="evidence" value="ECO:0007669"/>
    <property type="project" value="UniProtKB-KW"/>
</dbReference>
<comment type="caution">
    <text evidence="12">The sequence shown here is derived from an EMBL/GenBank/DDBJ whole genome shotgun (WGS) entry which is preliminary data.</text>
</comment>
<dbReference type="FunFam" id="3.80.10.10:FF:000275">
    <property type="entry name" value="Leucine-rich repeat receptor-like protein kinase"/>
    <property type="match status" value="1"/>
</dbReference>
<keyword evidence="6" id="KW-0677">Repeat</keyword>
<name>A0A314Y2Y7_PRUYE</name>
<evidence type="ECO:0000256" key="5">
    <source>
        <dbReference type="ARBA" id="ARBA00022729"/>
    </source>
</evidence>
<proteinExistence type="inferred from homology"/>
<feature type="domain" description="Leucine-rich repeat-containing N-terminal plant-type" evidence="11">
    <location>
        <begin position="36"/>
        <end position="75"/>
    </location>
</feature>
<dbReference type="STRING" id="2094558.A0A314Y2Y7"/>
<dbReference type="GO" id="GO:0016020">
    <property type="term" value="C:membrane"/>
    <property type="evidence" value="ECO:0007669"/>
    <property type="project" value="UniProtKB-SubCell"/>
</dbReference>
<keyword evidence="12" id="KW-0418">Kinase</keyword>
<dbReference type="InterPro" id="IPR001611">
    <property type="entry name" value="Leu-rich_rpt"/>
</dbReference>
<keyword evidence="3" id="KW-0433">Leucine-rich repeat</keyword>
<keyword evidence="8 10" id="KW-0472">Membrane</keyword>
<dbReference type="Proteomes" id="UP000250321">
    <property type="component" value="Unassembled WGS sequence"/>
</dbReference>
<evidence type="ECO:0000256" key="3">
    <source>
        <dbReference type="ARBA" id="ARBA00022614"/>
    </source>
</evidence>
<dbReference type="PANTHER" id="PTHR48060:SF21">
    <property type="entry name" value="L DOMAIN-LIKE PROTEIN"/>
    <property type="match status" value="1"/>
</dbReference>
<evidence type="ECO:0000256" key="8">
    <source>
        <dbReference type="ARBA" id="ARBA00023136"/>
    </source>
</evidence>
<dbReference type="Pfam" id="PF08263">
    <property type="entry name" value="LRRNT_2"/>
    <property type="match status" value="1"/>
</dbReference>
<evidence type="ECO:0000259" key="11">
    <source>
        <dbReference type="Pfam" id="PF08263"/>
    </source>
</evidence>
<keyword evidence="9" id="KW-0325">Glycoprotein</keyword>
<evidence type="ECO:0000256" key="1">
    <source>
        <dbReference type="ARBA" id="ARBA00004479"/>
    </source>
</evidence>
<keyword evidence="12" id="KW-0808">Transferase</keyword>
<reference evidence="12 13" key="1">
    <citation type="submission" date="2018-02" db="EMBL/GenBank/DDBJ databases">
        <title>Draft genome of wild Prunus yedoensis var. nudiflora.</title>
        <authorList>
            <person name="Baek S."/>
            <person name="Kim J.-H."/>
            <person name="Choi K."/>
            <person name="Kim G.-B."/>
            <person name="Cho A."/>
            <person name="Jang H."/>
            <person name="Shin C.-H."/>
            <person name="Yu H.-J."/>
            <person name="Mun J.-H."/>
        </authorList>
    </citation>
    <scope>NUCLEOTIDE SEQUENCE [LARGE SCALE GENOMIC DNA]</scope>
    <source>
        <strain evidence="13">cv. Jeju island</strain>
        <tissue evidence="12">Leaf</tissue>
    </source>
</reference>
<organism evidence="12 13">
    <name type="scientific">Prunus yedoensis var. nudiflora</name>
    <dbReference type="NCBI Taxonomy" id="2094558"/>
    <lineage>
        <taxon>Eukaryota</taxon>
        <taxon>Viridiplantae</taxon>
        <taxon>Streptophyta</taxon>
        <taxon>Embryophyta</taxon>
        <taxon>Tracheophyta</taxon>
        <taxon>Spermatophyta</taxon>
        <taxon>Magnoliopsida</taxon>
        <taxon>eudicotyledons</taxon>
        <taxon>Gunneridae</taxon>
        <taxon>Pentapetalae</taxon>
        <taxon>rosids</taxon>
        <taxon>fabids</taxon>
        <taxon>Rosales</taxon>
        <taxon>Rosaceae</taxon>
        <taxon>Amygdaloideae</taxon>
        <taxon>Amygdaleae</taxon>
        <taxon>Prunus</taxon>
    </lineage>
</organism>
<keyword evidence="13" id="KW-1185">Reference proteome</keyword>
<evidence type="ECO:0000256" key="2">
    <source>
        <dbReference type="ARBA" id="ARBA00009592"/>
    </source>
</evidence>
<evidence type="ECO:0000256" key="9">
    <source>
        <dbReference type="ARBA" id="ARBA00023180"/>
    </source>
</evidence>
<evidence type="ECO:0000313" key="13">
    <source>
        <dbReference type="Proteomes" id="UP000250321"/>
    </source>
</evidence>
<dbReference type="InterPro" id="IPR032675">
    <property type="entry name" value="LRR_dom_sf"/>
</dbReference>
<evidence type="ECO:0000256" key="6">
    <source>
        <dbReference type="ARBA" id="ARBA00022737"/>
    </source>
</evidence>
<dbReference type="OrthoDB" id="687555at2759"/>
<keyword evidence="4 10" id="KW-0812">Transmembrane</keyword>
<evidence type="ECO:0000313" key="12">
    <source>
        <dbReference type="EMBL" id="PQP98267.1"/>
    </source>
</evidence>
<dbReference type="Gene3D" id="3.80.10.10">
    <property type="entry name" value="Ribonuclease Inhibitor"/>
    <property type="match status" value="1"/>
</dbReference>
<dbReference type="PANTHER" id="PTHR48060">
    <property type="entry name" value="DNA DAMAGE-REPAIR/TOLERATION PROTEIN DRT100"/>
    <property type="match status" value="1"/>
</dbReference>
<dbReference type="Pfam" id="PF00560">
    <property type="entry name" value="LRR_1"/>
    <property type="match status" value="3"/>
</dbReference>
<evidence type="ECO:0000256" key="7">
    <source>
        <dbReference type="ARBA" id="ARBA00022989"/>
    </source>
</evidence>
<evidence type="ECO:0000256" key="10">
    <source>
        <dbReference type="SAM" id="Phobius"/>
    </source>
</evidence>
<dbReference type="InterPro" id="IPR013210">
    <property type="entry name" value="LRR_N_plant-typ"/>
</dbReference>
<evidence type="ECO:0000256" key="4">
    <source>
        <dbReference type="ARBA" id="ARBA00022692"/>
    </source>
</evidence>
<dbReference type="AlphaFoldDB" id="A0A314Y2Y7"/>
<feature type="transmembrane region" description="Helical" evidence="10">
    <location>
        <begin position="12"/>
        <end position="30"/>
    </location>
</feature>
<keyword evidence="12" id="KW-0675">Receptor</keyword>
<accession>A0A314Y2Y7</accession>
<sequence length="221" mass="24453">MEHSQTHSSQILFRFFLFLWWITCLQSATLSTSGNESDRLALLDFKKRITQDPLHIMSSWNDSIDLCSWVGVTCNPATKRVMVLNLEAQKLVGSLSPSLGNLTYLTGINLINNSFHGEIPQEIGRLLSLQHLSLSLNSFGGKIPSNISHCMQLSVLGLSYNKLFGSIPNQLNSLLNLVSLGLGNNNLTGTIPRWIGNFSSLEILCLLSTIFKEAYPMNLGV</sequence>
<dbReference type="SUPFAM" id="SSF52058">
    <property type="entry name" value="L domain-like"/>
    <property type="match status" value="1"/>
</dbReference>